<evidence type="ECO:0000256" key="2">
    <source>
        <dbReference type="SAM" id="SignalP"/>
    </source>
</evidence>
<evidence type="ECO:0000313" key="4">
    <source>
        <dbReference type="Proteomes" id="UP001165587"/>
    </source>
</evidence>
<keyword evidence="2" id="KW-0732">Signal</keyword>
<accession>A0AA41XEU4</accession>
<feature type="signal peptide" evidence="2">
    <location>
        <begin position="1"/>
        <end position="26"/>
    </location>
</feature>
<name>A0AA41XEU4_9MICO</name>
<organism evidence="3 4">
    <name type="scientific">Herbiconiux oxytropis</name>
    <dbReference type="NCBI Taxonomy" id="2970915"/>
    <lineage>
        <taxon>Bacteria</taxon>
        <taxon>Bacillati</taxon>
        <taxon>Actinomycetota</taxon>
        <taxon>Actinomycetes</taxon>
        <taxon>Micrococcales</taxon>
        <taxon>Microbacteriaceae</taxon>
        <taxon>Herbiconiux</taxon>
    </lineage>
</organism>
<comment type="caution">
    <text evidence="3">The sequence shown here is derived from an EMBL/GenBank/DDBJ whole genome shotgun (WGS) entry which is preliminary data.</text>
</comment>
<dbReference type="AlphaFoldDB" id="A0AA41XEU4"/>
<keyword evidence="4" id="KW-1185">Reference proteome</keyword>
<evidence type="ECO:0000256" key="1">
    <source>
        <dbReference type="SAM" id="MobiDB-lite"/>
    </source>
</evidence>
<proteinExistence type="predicted"/>
<sequence>MTKTLHRRLITTAGAAFALASTLALTGCSVSLEGVSATSSANPGAAGAAGGSSTPEPAARNLKENEVEVLSNAVALDDSTTAPPTGSIILPGDVTLSLDEVGTLEATPTGETAAEGQQLRAATFDVDGALDASTVIVLVDGRAFPANTAIEPGVGTVIASVPEDADTVELGLKIDGVTQTVSLDSGERTSIGIAEAWYTGAGDATVANAIVSREVPGTSATATYRYSVDGAQRAPWTTELGWAENGTKAWVVLELQPPEWTVSEGTALNKVEGQNTAWLTDQAGARSDSVQQGDTFWPTQVVFLADPASTDFTLSTESSAYFEVPGLPDQNASFGPVSASDVSLRF</sequence>
<dbReference type="PROSITE" id="PS51257">
    <property type="entry name" value="PROKAR_LIPOPROTEIN"/>
    <property type="match status" value="1"/>
</dbReference>
<feature type="chain" id="PRO_5041322183" evidence="2">
    <location>
        <begin position="27"/>
        <end position="346"/>
    </location>
</feature>
<protein>
    <submittedName>
        <fullName evidence="3">Uncharacterized protein</fullName>
    </submittedName>
</protein>
<evidence type="ECO:0000313" key="3">
    <source>
        <dbReference type="EMBL" id="MCS5726912.1"/>
    </source>
</evidence>
<dbReference type="Proteomes" id="UP001165587">
    <property type="component" value="Unassembled WGS sequence"/>
</dbReference>
<dbReference type="RefSeq" id="WP_259529826.1">
    <property type="nucleotide sequence ID" value="NZ_JANLCK010000007.1"/>
</dbReference>
<gene>
    <name evidence="3" type="ORF">N1028_13510</name>
</gene>
<reference evidence="3" key="1">
    <citation type="submission" date="2022-08" db="EMBL/GenBank/DDBJ databases">
        <authorList>
            <person name="Deng Y."/>
            <person name="Han X.-F."/>
            <person name="Zhang Y.-Q."/>
        </authorList>
    </citation>
    <scope>NUCLEOTIDE SEQUENCE</scope>
    <source>
        <strain evidence="3">CPCC 203407</strain>
    </source>
</reference>
<dbReference type="EMBL" id="JANLCK010000007">
    <property type="protein sequence ID" value="MCS5726912.1"/>
    <property type="molecule type" value="Genomic_DNA"/>
</dbReference>
<feature type="region of interest" description="Disordered" evidence="1">
    <location>
        <begin position="39"/>
        <end position="58"/>
    </location>
</feature>